<keyword evidence="2" id="KW-0547">Nucleotide-binding</keyword>
<dbReference type="EMBL" id="VYSA01000001">
    <property type="protein sequence ID" value="KAA9111637.1"/>
    <property type="molecule type" value="Genomic_DNA"/>
</dbReference>
<dbReference type="InterPro" id="IPR015854">
    <property type="entry name" value="ABC_transpr_LolD-like"/>
</dbReference>
<dbReference type="Pfam" id="PF00005">
    <property type="entry name" value="ABC_tran"/>
    <property type="match status" value="1"/>
</dbReference>
<evidence type="ECO:0000313" key="6">
    <source>
        <dbReference type="Proteomes" id="UP000325827"/>
    </source>
</evidence>
<dbReference type="FunFam" id="3.40.50.300:FF:000032">
    <property type="entry name" value="Export ABC transporter ATP-binding protein"/>
    <property type="match status" value="1"/>
</dbReference>
<dbReference type="InterPro" id="IPR027417">
    <property type="entry name" value="P-loop_NTPase"/>
</dbReference>
<keyword evidence="6" id="KW-1185">Reference proteome</keyword>
<dbReference type="GO" id="GO:0022857">
    <property type="term" value="F:transmembrane transporter activity"/>
    <property type="evidence" value="ECO:0007669"/>
    <property type="project" value="UniProtKB-ARBA"/>
</dbReference>
<dbReference type="PANTHER" id="PTHR24220:SF86">
    <property type="entry name" value="ABC TRANSPORTER ABCH.1"/>
    <property type="match status" value="1"/>
</dbReference>
<dbReference type="GO" id="GO:0005524">
    <property type="term" value="F:ATP binding"/>
    <property type="evidence" value="ECO:0007669"/>
    <property type="project" value="UniProtKB-KW"/>
</dbReference>
<dbReference type="OrthoDB" id="9802264at2"/>
<reference evidence="6" key="1">
    <citation type="submission" date="2019-09" db="EMBL/GenBank/DDBJ databases">
        <title>Mumia zhuanghuii sp. nov. isolated from the intestinal contents of plateau pika (Ochotona curzoniae) in the Qinghai-Tibet plateau of China.</title>
        <authorList>
            <person name="Tian Z."/>
        </authorList>
    </citation>
    <scope>NUCLEOTIDE SEQUENCE [LARGE SCALE GENOMIC DNA]</scope>
    <source>
        <strain evidence="6">JCM 30598</strain>
    </source>
</reference>
<dbReference type="GO" id="GO:0005886">
    <property type="term" value="C:plasma membrane"/>
    <property type="evidence" value="ECO:0007669"/>
    <property type="project" value="TreeGrafter"/>
</dbReference>
<evidence type="ECO:0000256" key="3">
    <source>
        <dbReference type="ARBA" id="ARBA00022840"/>
    </source>
</evidence>
<feature type="domain" description="ABC transporter" evidence="4">
    <location>
        <begin position="1"/>
        <end position="239"/>
    </location>
</feature>
<keyword evidence="3 5" id="KW-0067">ATP-binding</keyword>
<dbReference type="GO" id="GO:0016887">
    <property type="term" value="F:ATP hydrolysis activity"/>
    <property type="evidence" value="ECO:0007669"/>
    <property type="project" value="InterPro"/>
</dbReference>
<dbReference type="Proteomes" id="UP000325827">
    <property type="component" value="Unassembled WGS sequence"/>
</dbReference>
<dbReference type="InterPro" id="IPR017871">
    <property type="entry name" value="ABC_transporter-like_CS"/>
</dbReference>
<dbReference type="SMART" id="SM00382">
    <property type="entry name" value="AAA"/>
    <property type="match status" value="1"/>
</dbReference>
<comment type="caution">
    <text evidence="5">The sequence shown here is derived from an EMBL/GenBank/DDBJ whole genome shotgun (WGS) entry which is preliminary data.</text>
</comment>
<sequence length="243" mass="25493">MEFSEVTRTHTSGDTLVHALRDVSFRVDYGELVAVMGPSGSGKSTLLNLAGALDSPTSGRVLVAGVDISNASSVERARLRRQSIGFVFQDYNLVSSLTAKENVALPLELDGTPASEAAEQASIMLARLGLLDRGDEFPDRLSGGQRQRVAIARSVVGSRSLILADEPTGALDSALGEEVIALLRAQIGPDCGGILVTHDPRYAAWADRTVFLRDGRIVAGTEPLSEVESLIAPGSGHSPGTAS</sequence>
<dbReference type="GO" id="GO:0098796">
    <property type="term" value="C:membrane protein complex"/>
    <property type="evidence" value="ECO:0007669"/>
    <property type="project" value="UniProtKB-ARBA"/>
</dbReference>
<dbReference type="InterPro" id="IPR003439">
    <property type="entry name" value="ABC_transporter-like_ATP-bd"/>
</dbReference>
<dbReference type="PROSITE" id="PS00211">
    <property type="entry name" value="ABC_TRANSPORTER_1"/>
    <property type="match status" value="1"/>
</dbReference>
<name>A0A5J5J5Z8_9MICO</name>
<evidence type="ECO:0000313" key="5">
    <source>
        <dbReference type="EMBL" id="KAA9111637.1"/>
    </source>
</evidence>
<dbReference type="PANTHER" id="PTHR24220">
    <property type="entry name" value="IMPORT ATP-BINDING PROTEIN"/>
    <property type="match status" value="1"/>
</dbReference>
<dbReference type="AlphaFoldDB" id="A0A5J5J5Z8"/>
<evidence type="ECO:0000256" key="1">
    <source>
        <dbReference type="ARBA" id="ARBA00022448"/>
    </source>
</evidence>
<proteinExistence type="predicted"/>
<evidence type="ECO:0000259" key="4">
    <source>
        <dbReference type="PROSITE" id="PS50893"/>
    </source>
</evidence>
<dbReference type="InterPro" id="IPR017911">
    <property type="entry name" value="MacB-like_ATP-bd"/>
</dbReference>
<dbReference type="Gene3D" id="3.40.50.300">
    <property type="entry name" value="P-loop containing nucleotide triphosphate hydrolases"/>
    <property type="match status" value="1"/>
</dbReference>
<protein>
    <submittedName>
        <fullName evidence="5">ABC transporter ATP-binding protein</fullName>
    </submittedName>
</protein>
<gene>
    <name evidence="5" type="ORF">F6B43_03500</name>
</gene>
<dbReference type="PROSITE" id="PS50893">
    <property type="entry name" value="ABC_TRANSPORTER_2"/>
    <property type="match status" value="1"/>
</dbReference>
<accession>A0A5J5J5Z8</accession>
<organism evidence="5 6">
    <name type="scientific">Microbacterium rhizomatis</name>
    <dbReference type="NCBI Taxonomy" id="1631477"/>
    <lineage>
        <taxon>Bacteria</taxon>
        <taxon>Bacillati</taxon>
        <taxon>Actinomycetota</taxon>
        <taxon>Actinomycetes</taxon>
        <taxon>Micrococcales</taxon>
        <taxon>Microbacteriaceae</taxon>
        <taxon>Microbacterium</taxon>
    </lineage>
</organism>
<dbReference type="CDD" id="cd03255">
    <property type="entry name" value="ABC_MJ0796_LolCDE_FtsE"/>
    <property type="match status" value="1"/>
</dbReference>
<dbReference type="SUPFAM" id="SSF52540">
    <property type="entry name" value="P-loop containing nucleoside triphosphate hydrolases"/>
    <property type="match status" value="1"/>
</dbReference>
<keyword evidence="1" id="KW-0813">Transport</keyword>
<dbReference type="InterPro" id="IPR003593">
    <property type="entry name" value="AAA+_ATPase"/>
</dbReference>
<evidence type="ECO:0000256" key="2">
    <source>
        <dbReference type="ARBA" id="ARBA00022741"/>
    </source>
</evidence>